<dbReference type="GO" id="GO:0004674">
    <property type="term" value="F:protein serine/threonine kinase activity"/>
    <property type="evidence" value="ECO:0007669"/>
    <property type="project" value="UniProtKB-KW"/>
</dbReference>
<name>A0A132P106_GIAIN</name>
<dbReference type="PANTHER" id="PTHR43671">
    <property type="entry name" value="SERINE/THREONINE-PROTEIN KINASE NEK"/>
    <property type="match status" value="1"/>
</dbReference>
<dbReference type="Proteomes" id="UP000070089">
    <property type="component" value="Unassembled WGS sequence"/>
</dbReference>
<feature type="region of interest" description="Disordered" evidence="6">
    <location>
        <begin position="699"/>
        <end position="737"/>
    </location>
</feature>
<feature type="compositionally biased region" description="Basic and acidic residues" evidence="6">
    <location>
        <begin position="959"/>
        <end position="968"/>
    </location>
</feature>
<evidence type="ECO:0000256" key="1">
    <source>
        <dbReference type="ARBA" id="ARBA00012513"/>
    </source>
</evidence>
<dbReference type="EC" id="2.7.11.1" evidence="1"/>
<evidence type="ECO:0000259" key="7">
    <source>
        <dbReference type="PROSITE" id="PS50011"/>
    </source>
</evidence>
<evidence type="ECO:0000256" key="3">
    <source>
        <dbReference type="ARBA" id="ARBA00022741"/>
    </source>
</evidence>
<dbReference type="EMBL" id="JXTI01000001">
    <property type="protein sequence ID" value="KWX15933.1"/>
    <property type="molecule type" value="Genomic_DNA"/>
</dbReference>
<dbReference type="Gene3D" id="3.30.200.20">
    <property type="entry name" value="Phosphorylase Kinase, domain 1"/>
    <property type="match status" value="1"/>
</dbReference>
<dbReference type="PROSITE" id="PS50011">
    <property type="entry name" value="PROTEIN_KINASE_DOM"/>
    <property type="match status" value="1"/>
</dbReference>
<feature type="region of interest" description="Disordered" evidence="6">
    <location>
        <begin position="932"/>
        <end position="978"/>
    </location>
</feature>
<organism evidence="8 9">
    <name type="scientific">Giardia duodenalis assemblage B</name>
    <dbReference type="NCBI Taxonomy" id="1394984"/>
    <lineage>
        <taxon>Eukaryota</taxon>
        <taxon>Metamonada</taxon>
        <taxon>Diplomonadida</taxon>
        <taxon>Hexamitidae</taxon>
        <taxon>Giardiinae</taxon>
        <taxon>Giardia</taxon>
    </lineage>
</organism>
<evidence type="ECO:0000256" key="4">
    <source>
        <dbReference type="ARBA" id="ARBA00022777"/>
    </source>
</evidence>
<dbReference type="InterPro" id="IPR050660">
    <property type="entry name" value="NEK_Ser/Thr_kinase"/>
</dbReference>
<keyword evidence="3" id="KW-0547">Nucleotide-binding</keyword>
<dbReference type="InterPro" id="IPR000719">
    <property type="entry name" value="Prot_kinase_dom"/>
</dbReference>
<evidence type="ECO:0000256" key="2">
    <source>
        <dbReference type="ARBA" id="ARBA00022679"/>
    </source>
</evidence>
<dbReference type="GO" id="GO:0005524">
    <property type="term" value="F:ATP binding"/>
    <property type="evidence" value="ECO:0007669"/>
    <property type="project" value="UniProtKB-KW"/>
</dbReference>
<protein>
    <recommendedName>
        <fullName evidence="1">non-specific serine/threonine protein kinase</fullName>
        <ecNumber evidence="1">2.7.11.1</ecNumber>
    </recommendedName>
</protein>
<feature type="region of interest" description="Disordered" evidence="6">
    <location>
        <begin position="348"/>
        <end position="373"/>
    </location>
</feature>
<feature type="region of interest" description="Disordered" evidence="6">
    <location>
        <begin position="815"/>
        <end position="852"/>
    </location>
</feature>
<keyword evidence="8" id="KW-0723">Serine/threonine-protein kinase</keyword>
<feature type="compositionally biased region" description="Low complexity" evidence="6">
    <location>
        <begin position="351"/>
        <end position="364"/>
    </location>
</feature>
<dbReference type="PANTHER" id="PTHR43671:SF13">
    <property type="entry name" value="SERINE_THREONINE-PROTEIN KINASE NEK2"/>
    <property type="match status" value="1"/>
</dbReference>
<dbReference type="OrthoDB" id="4062651at2759"/>
<feature type="region of interest" description="Disordered" evidence="6">
    <location>
        <begin position="755"/>
        <end position="791"/>
    </location>
</feature>
<dbReference type="Gene3D" id="1.10.510.10">
    <property type="entry name" value="Transferase(Phosphotransferase) domain 1"/>
    <property type="match status" value="1"/>
</dbReference>
<dbReference type="SMART" id="SM00220">
    <property type="entry name" value="S_TKc"/>
    <property type="match status" value="1"/>
</dbReference>
<feature type="compositionally biased region" description="Basic and acidic residues" evidence="6">
    <location>
        <begin position="774"/>
        <end position="786"/>
    </location>
</feature>
<proteinExistence type="predicted"/>
<evidence type="ECO:0000256" key="6">
    <source>
        <dbReference type="SAM" id="MobiDB-lite"/>
    </source>
</evidence>
<dbReference type="VEuPathDB" id="GiardiaDB:QR46_0072"/>
<dbReference type="AlphaFoldDB" id="A0A132P106"/>
<evidence type="ECO:0000313" key="8">
    <source>
        <dbReference type="EMBL" id="KWX15933.1"/>
    </source>
</evidence>
<accession>A0A132P106</accession>
<evidence type="ECO:0000313" key="9">
    <source>
        <dbReference type="Proteomes" id="UP000070089"/>
    </source>
</evidence>
<keyword evidence="4 8" id="KW-0418">Kinase</keyword>
<sequence length="978" mass="106896">MAVCSCISYCRRMLCPALAEEFYLGRTIGQGSYGAVRVLKDKVTSTVVLCKEFNLSDLDDSAFSSLMYDLSLASHLEYQFLLHYDRLIIYDEASTLFAISSQIGAYNLADLIARHQGAKMSVPEACILTIMRSLAQALAFLHKEARPLLFARIGGEYTEAPILHNDLKPSNILVMSNNQLLVTDYGTARSYKLKRLASTFSSSLPYIAPEILHKKEPTEASDVWSLGCIVYELCTLKRFVEQANTVSEASSYISDRKEIVIPKSYSKHLAKLVKQMLSINEDDRPSVDDILKHKLLESAKPTIHLEHLAGSMTTNYKTANIPNITARLDTEPCSIITASSSAFGDSSLYPSSGRGSRIGSRASSTALNKRNAKSTRVARSLASSLAFNRSLLASSARSHLGSGIDPQDNATTISSPNFYTLADTVIGESATGCTSNTHDTQRTPNTTIADSSLAYLRLLKKNVCSEASNKLTPQKSYKLRGPLDSDKTITATPTSISELPGGRSISLRVETSKLNDRLYSTPGSNARISVRLPESLRRSTSTHVSLYENSTKDDTERIRDFISDSKSKLQLLDSICLSKQINTSTRRTASTNSRSNNQNMVATPVLGAGQSFSSPSFTLDISHPDNIRKVADELTSSIIEALVPNQQNSSPHILVTEGLPPVSPTNLTSSHEPVHNSADDKESTRSSVNIMLSKPNELMVPAVPPDHEKTPTAKWRSFSKRKTNIKDDSKATESTSEQINNALISRLGSSLIAKRLHDTNQRKRGRTPQGVASDSRDKHKETKVPDSKIPFDTIPDAALAMGPMPIPSVPAIAHRRKETPKQKASMVRSRSKSMGGRTRDEPHDNIPPAPAPPRFSLPAADDKYMLSIFLGDNSNFNIEASSSSSTAPDTITVPTPRKLQVPKVPQITVQRREQILQNTAMPIASIHGATSCADGVRSSTTPIKRRTFVPSPPPLTKPHLVEKGRNLSEHSTWAASIQ</sequence>
<keyword evidence="5" id="KW-0067">ATP-binding</keyword>
<gene>
    <name evidence="8" type="ORF">QR46_0072</name>
</gene>
<feature type="compositionally biased region" description="Polar residues" evidence="6">
    <location>
        <begin position="969"/>
        <end position="978"/>
    </location>
</feature>
<comment type="caution">
    <text evidence="8">The sequence shown here is derived from an EMBL/GenBank/DDBJ whole genome shotgun (WGS) entry which is preliminary data.</text>
</comment>
<reference evidence="8 9" key="1">
    <citation type="journal article" date="2015" name="Mol. Biochem. Parasitol.">
        <title>Identification of polymorphic genes for use in assemblage B genotyping assays through comparative genomics of multiple assemblage B Giardia duodenalis isolates.</title>
        <authorList>
            <person name="Wielinga C."/>
            <person name="Thompson R.C."/>
            <person name="Monis P."/>
            <person name="Ryan U."/>
        </authorList>
    </citation>
    <scope>NUCLEOTIDE SEQUENCE [LARGE SCALE GENOMIC DNA]</scope>
    <source>
        <strain evidence="8 9">BAH15c1</strain>
    </source>
</reference>
<feature type="region of interest" description="Disordered" evidence="6">
    <location>
        <begin position="660"/>
        <end position="684"/>
    </location>
</feature>
<keyword evidence="2" id="KW-0808">Transferase</keyword>
<dbReference type="InterPro" id="IPR011009">
    <property type="entry name" value="Kinase-like_dom_sf"/>
</dbReference>
<dbReference type="PROSITE" id="PS00108">
    <property type="entry name" value="PROTEIN_KINASE_ST"/>
    <property type="match status" value="1"/>
</dbReference>
<feature type="compositionally biased region" description="Basic and acidic residues" evidence="6">
    <location>
        <begin position="672"/>
        <end position="684"/>
    </location>
</feature>
<dbReference type="Pfam" id="PF00069">
    <property type="entry name" value="Pkinase"/>
    <property type="match status" value="1"/>
</dbReference>
<dbReference type="InterPro" id="IPR008271">
    <property type="entry name" value="Ser/Thr_kinase_AS"/>
</dbReference>
<feature type="domain" description="Protein kinase" evidence="7">
    <location>
        <begin position="22"/>
        <end position="296"/>
    </location>
</feature>
<dbReference type="SUPFAM" id="SSF56112">
    <property type="entry name" value="Protein kinase-like (PK-like)"/>
    <property type="match status" value="1"/>
</dbReference>
<evidence type="ECO:0000256" key="5">
    <source>
        <dbReference type="ARBA" id="ARBA00022840"/>
    </source>
</evidence>